<name>A0A2P5DNK5_TREOI</name>
<evidence type="ECO:0000313" key="2">
    <source>
        <dbReference type="Proteomes" id="UP000237000"/>
    </source>
</evidence>
<reference evidence="2" key="1">
    <citation type="submission" date="2016-06" db="EMBL/GenBank/DDBJ databases">
        <title>Parallel loss of symbiosis genes in relatives of nitrogen-fixing non-legume Parasponia.</title>
        <authorList>
            <person name="Van Velzen R."/>
            <person name="Holmer R."/>
            <person name="Bu F."/>
            <person name="Rutten L."/>
            <person name="Van Zeijl A."/>
            <person name="Liu W."/>
            <person name="Santuari L."/>
            <person name="Cao Q."/>
            <person name="Sharma T."/>
            <person name="Shen D."/>
            <person name="Roswanjaya Y."/>
            <person name="Wardhani T."/>
            <person name="Kalhor M.S."/>
            <person name="Jansen J."/>
            <person name="Van den Hoogen J."/>
            <person name="Gungor B."/>
            <person name="Hartog M."/>
            <person name="Hontelez J."/>
            <person name="Verver J."/>
            <person name="Yang W.-C."/>
            <person name="Schijlen E."/>
            <person name="Repin R."/>
            <person name="Schilthuizen M."/>
            <person name="Schranz E."/>
            <person name="Heidstra R."/>
            <person name="Miyata K."/>
            <person name="Fedorova E."/>
            <person name="Kohlen W."/>
            <person name="Bisseling T."/>
            <person name="Smit S."/>
            <person name="Geurts R."/>
        </authorList>
    </citation>
    <scope>NUCLEOTIDE SEQUENCE [LARGE SCALE GENOMIC DNA]</scope>
    <source>
        <strain evidence="2">cv. RG33-2</strain>
    </source>
</reference>
<dbReference type="Proteomes" id="UP000237000">
    <property type="component" value="Unassembled WGS sequence"/>
</dbReference>
<organism evidence="1 2">
    <name type="scientific">Trema orientale</name>
    <name type="common">Charcoal tree</name>
    <name type="synonym">Celtis orientalis</name>
    <dbReference type="NCBI Taxonomy" id="63057"/>
    <lineage>
        <taxon>Eukaryota</taxon>
        <taxon>Viridiplantae</taxon>
        <taxon>Streptophyta</taxon>
        <taxon>Embryophyta</taxon>
        <taxon>Tracheophyta</taxon>
        <taxon>Spermatophyta</taxon>
        <taxon>Magnoliopsida</taxon>
        <taxon>eudicotyledons</taxon>
        <taxon>Gunneridae</taxon>
        <taxon>Pentapetalae</taxon>
        <taxon>rosids</taxon>
        <taxon>fabids</taxon>
        <taxon>Rosales</taxon>
        <taxon>Cannabaceae</taxon>
        <taxon>Trema</taxon>
    </lineage>
</organism>
<dbReference type="InParanoid" id="A0A2P5DNK5"/>
<dbReference type="EMBL" id="JXTC01000259">
    <property type="protein sequence ID" value="PON74875.1"/>
    <property type="molecule type" value="Genomic_DNA"/>
</dbReference>
<keyword evidence="2" id="KW-1185">Reference proteome</keyword>
<evidence type="ECO:0000313" key="1">
    <source>
        <dbReference type="EMBL" id="PON74875.1"/>
    </source>
</evidence>
<dbReference type="AlphaFoldDB" id="A0A2P5DNK5"/>
<sequence>MTLYRFSPKLDKTEVKPSVVPNDKIGAREKMEDDEKGSKVEGRVCGFCRDLARVKSTAGGEGNSVIFEAEYGGLNGGVANTEEAGGVEVGIEDELVMDETQFWLRITMTIKTPERKKESIGRDISRIMV</sequence>
<comment type="caution">
    <text evidence="1">The sequence shown here is derived from an EMBL/GenBank/DDBJ whole genome shotgun (WGS) entry which is preliminary data.</text>
</comment>
<gene>
    <name evidence="1" type="ORF">TorRG33x02_246490</name>
</gene>
<dbReference type="OrthoDB" id="10615003at2759"/>
<protein>
    <submittedName>
        <fullName evidence="1">Uncharacterized protein</fullName>
    </submittedName>
</protein>
<proteinExistence type="predicted"/>
<accession>A0A2P5DNK5</accession>